<dbReference type="RefSeq" id="WP_219052161.1">
    <property type="nucleotide sequence ID" value="NZ_JAHWDP010000002.1"/>
</dbReference>
<dbReference type="InterPro" id="IPR019734">
    <property type="entry name" value="TPR_rpt"/>
</dbReference>
<keyword evidence="9" id="KW-1185">Reference proteome</keyword>
<feature type="chain" id="PRO_5040823536" evidence="7">
    <location>
        <begin position="23"/>
        <end position="372"/>
    </location>
</feature>
<dbReference type="PANTHER" id="PTHR46630">
    <property type="entry name" value="TETRATRICOPEPTIDE REPEAT PROTEIN 29"/>
    <property type="match status" value="1"/>
</dbReference>
<evidence type="ECO:0000256" key="5">
    <source>
        <dbReference type="PROSITE-ProRule" id="PRU00339"/>
    </source>
</evidence>
<keyword evidence="6" id="KW-0812">Transmembrane</keyword>
<evidence type="ECO:0000313" key="8">
    <source>
        <dbReference type="EMBL" id="MBW2937747.1"/>
    </source>
</evidence>
<reference evidence="8" key="1">
    <citation type="submission" date="2021-07" db="EMBL/GenBank/DDBJ databases">
        <title>Aureisphaera sp. CAU 1614 isolated from sea sediment.</title>
        <authorList>
            <person name="Kim W."/>
        </authorList>
    </citation>
    <scope>NUCLEOTIDE SEQUENCE</scope>
    <source>
        <strain evidence="8">CAU 1614</strain>
    </source>
</reference>
<evidence type="ECO:0000256" key="6">
    <source>
        <dbReference type="SAM" id="Phobius"/>
    </source>
</evidence>
<dbReference type="InterPro" id="IPR051476">
    <property type="entry name" value="Bac_ResReg_Asp_Phosphatase"/>
</dbReference>
<keyword evidence="6" id="KW-0472">Membrane</keyword>
<dbReference type="Proteomes" id="UP001138686">
    <property type="component" value="Unassembled WGS sequence"/>
</dbReference>
<keyword evidence="7" id="KW-0732">Signal</keyword>
<evidence type="ECO:0000256" key="2">
    <source>
        <dbReference type="ARBA" id="ARBA00022490"/>
    </source>
</evidence>
<dbReference type="EMBL" id="JAHWDP010000002">
    <property type="protein sequence ID" value="MBW2937747.1"/>
    <property type="molecule type" value="Genomic_DNA"/>
</dbReference>
<evidence type="ECO:0000313" key="9">
    <source>
        <dbReference type="Proteomes" id="UP001138686"/>
    </source>
</evidence>
<name>A0A9X1FNJ0_9FLAO</name>
<keyword evidence="4 5" id="KW-0802">TPR repeat</keyword>
<evidence type="ECO:0000256" key="1">
    <source>
        <dbReference type="ARBA" id="ARBA00004496"/>
    </source>
</evidence>
<dbReference type="AlphaFoldDB" id="A0A9X1FNJ0"/>
<evidence type="ECO:0000256" key="7">
    <source>
        <dbReference type="SAM" id="SignalP"/>
    </source>
</evidence>
<proteinExistence type="predicted"/>
<comment type="subcellular location">
    <subcellularLocation>
        <location evidence="1">Cytoplasm</location>
    </subcellularLocation>
</comment>
<feature type="repeat" description="TPR" evidence="5">
    <location>
        <begin position="103"/>
        <end position="136"/>
    </location>
</feature>
<evidence type="ECO:0000256" key="4">
    <source>
        <dbReference type="ARBA" id="ARBA00022803"/>
    </source>
</evidence>
<keyword evidence="3" id="KW-0677">Repeat</keyword>
<sequence length="372" mass="42765">MRSNYLTYICLLLIFTTLSGLAQDNVDSLLQDASKLIYDDPDKAIEIAQDVYQNSEISIKQKVNLLLTISTAYTSKRDYENSLKYVLEIEDLLPSINNDILKMNVINRIGAQYQDLKIYDKAIDYLDESLELIQKYPNQDSVQTYLGYNAILRGFIYREQMSCDIALKYFDKAIEAYKKTLQNPLMNANVSICYYNQGNCLLTLDKLTDAKSSFLQSIEYAKENNATSLIAFAQKGLAEVKTREGNYQESIELLQNALLTSENVGDLVLNRGLYYGLSNNYIALKDWEKYTEFRNKYLELQRETKGSERQSINQSLLKLTQTKAKEIEQLQKQNLPIQIVLLGGVLLSLFLLVREIITSEKRLKSLEKELKD</sequence>
<gene>
    <name evidence="8" type="ORF">KXJ69_06485</name>
</gene>
<evidence type="ECO:0000256" key="3">
    <source>
        <dbReference type="ARBA" id="ARBA00022737"/>
    </source>
</evidence>
<dbReference type="Pfam" id="PF13181">
    <property type="entry name" value="TPR_8"/>
    <property type="match status" value="1"/>
</dbReference>
<keyword evidence="2" id="KW-0963">Cytoplasm</keyword>
<dbReference type="SMART" id="SM00028">
    <property type="entry name" value="TPR"/>
    <property type="match status" value="5"/>
</dbReference>
<feature type="signal peptide" evidence="7">
    <location>
        <begin position="1"/>
        <end position="22"/>
    </location>
</feature>
<accession>A0A9X1FNJ0</accession>
<feature type="transmembrane region" description="Helical" evidence="6">
    <location>
        <begin position="335"/>
        <end position="353"/>
    </location>
</feature>
<organism evidence="8 9">
    <name type="scientific">Halomarinibacterium sedimenti</name>
    <dbReference type="NCBI Taxonomy" id="2857106"/>
    <lineage>
        <taxon>Bacteria</taxon>
        <taxon>Pseudomonadati</taxon>
        <taxon>Bacteroidota</taxon>
        <taxon>Flavobacteriia</taxon>
        <taxon>Flavobacteriales</taxon>
        <taxon>Flavobacteriaceae</taxon>
        <taxon>Halomarinibacterium</taxon>
    </lineage>
</organism>
<dbReference type="PROSITE" id="PS50005">
    <property type="entry name" value="TPR"/>
    <property type="match status" value="1"/>
</dbReference>
<dbReference type="GO" id="GO:0005737">
    <property type="term" value="C:cytoplasm"/>
    <property type="evidence" value="ECO:0007669"/>
    <property type="project" value="UniProtKB-SubCell"/>
</dbReference>
<comment type="caution">
    <text evidence="8">The sequence shown here is derived from an EMBL/GenBank/DDBJ whole genome shotgun (WGS) entry which is preliminary data.</text>
</comment>
<keyword evidence="6" id="KW-1133">Transmembrane helix</keyword>
<protein>
    <submittedName>
        <fullName evidence="8">Tetratricopeptide repeat protein</fullName>
    </submittedName>
</protein>
<dbReference type="PANTHER" id="PTHR46630:SF1">
    <property type="entry name" value="TETRATRICOPEPTIDE REPEAT PROTEIN 29"/>
    <property type="match status" value="1"/>
</dbReference>